<protein>
    <recommendedName>
        <fullName evidence="10">L-threonylcarbamoyladenylate synthase</fullName>
        <ecNumber evidence="3">2.7.7.87</ecNumber>
    </recommendedName>
    <alternativeName>
        <fullName evidence="10">L-threonylcarbamoyladenylate synthase</fullName>
    </alternativeName>
</protein>
<dbReference type="GO" id="GO:0061710">
    <property type="term" value="F:L-threonylcarbamoyladenylate synthase"/>
    <property type="evidence" value="ECO:0007669"/>
    <property type="project" value="UniProtKB-EC"/>
</dbReference>
<evidence type="ECO:0000256" key="3">
    <source>
        <dbReference type="ARBA" id="ARBA00012584"/>
    </source>
</evidence>
<dbReference type="PANTHER" id="PTHR17490:SF16">
    <property type="entry name" value="THREONYLCARBAMOYL-AMP SYNTHASE"/>
    <property type="match status" value="1"/>
</dbReference>
<dbReference type="GO" id="GO:0006450">
    <property type="term" value="P:regulation of translational fidelity"/>
    <property type="evidence" value="ECO:0007669"/>
    <property type="project" value="TreeGrafter"/>
</dbReference>
<dbReference type="GO" id="GO:0003725">
    <property type="term" value="F:double-stranded RNA binding"/>
    <property type="evidence" value="ECO:0007669"/>
    <property type="project" value="InterPro"/>
</dbReference>
<name>A0A1F6LK60_9BACT</name>
<evidence type="ECO:0000256" key="9">
    <source>
        <dbReference type="ARBA" id="ARBA00022840"/>
    </source>
</evidence>
<evidence type="ECO:0000256" key="8">
    <source>
        <dbReference type="ARBA" id="ARBA00022741"/>
    </source>
</evidence>
<dbReference type="InterPro" id="IPR006070">
    <property type="entry name" value="Sua5-like_dom"/>
</dbReference>
<accession>A0A1F6LK60</accession>
<keyword evidence="6" id="KW-0819">tRNA processing</keyword>
<keyword evidence="8" id="KW-0547">Nucleotide-binding</keyword>
<dbReference type="EC" id="2.7.7.87" evidence="3"/>
<dbReference type="GO" id="GO:0005524">
    <property type="term" value="F:ATP binding"/>
    <property type="evidence" value="ECO:0007669"/>
    <property type="project" value="UniProtKB-KW"/>
</dbReference>
<reference evidence="13 14" key="1">
    <citation type="journal article" date="2016" name="Nat. Commun.">
        <title>Thousands of microbial genomes shed light on interconnected biogeochemical processes in an aquifer system.</title>
        <authorList>
            <person name="Anantharaman K."/>
            <person name="Brown C.T."/>
            <person name="Hug L.A."/>
            <person name="Sharon I."/>
            <person name="Castelle C.J."/>
            <person name="Probst A.J."/>
            <person name="Thomas B.C."/>
            <person name="Singh A."/>
            <person name="Wilkins M.J."/>
            <person name="Karaoz U."/>
            <person name="Brodie E.L."/>
            <person name="Williams K.H."/>
            <person name="Hubbard S.S."/>
            <person name="Banfield J.F."/>
        </authorList>
    </citation>
    <scope>NUCLEOTIDE SEQUENCE [LARGE SCALE GENOMIC DNA]</scope>
</reference>
<comment type="similarity">
    <text evidence="2">Belongs to the SUA5 family.</text>
</comment>
<dbReference type="Proteomes" id="UP000177067">
    <property type="component" value="Unassembled WGS sequence"/>
</dbReference>
<keyword evidence="7" id="KW-0548">Nucleotidyltransferase</keyword>
<dbReference type="EMBL" id="MFPS01000006">
    <property type="protein sequence ID" value="OGH59782.1"/>
    <property type="molecule type" value="Genomic_DNA"/>
</dbReference>
<dbReference type="SUPFAM" id="SSF55821">
    <property type="entry name" value="YrdC/RibB"/>
    <property type="match status" value="1"/>
</dbReference>
<proteinExistence type="inferred from homology"/>
<evidence type="ECO:0000313" key="14">
    <source>
        <dbReference type="Proteomes" id="UP000177067"/>
    </source>
</evidence>
<feature type="domain" description="YrdC-like" evidence="12">
    <location>
        <begin position="8"/>
        <end position="198"/>
    </location>
</feature>
<dbReference type="Pfam" id="PF01300">
    <property type="entry name" value="Sua5_yciO_yrdC"/>
    <property type="match status" value="1"/>
</dbReference>
<sequence>MKIIKQAEINIKEIVDELRQGKVIVYPTETCYGLGCDATNQKAVDKLFEIKKRQKDKTVLVLVSGLDVVRKYIELSPKIFELASKYWPGSLTVVAPVVYKDGLADGVVGSDNTMALRVTSHHLAHQLCKELGVPLVSTSANIATLESPYDIGSILSMYESEDKKPDIVIDGGTLPHRNTSTIIKVDKDNFEVLRQGDLIVEV</sequence>
<keyword evidence="9" id="KW-0067">ATP-binding</keyword>
<dbReference type="PANTHER" id="PTHR17490">
    <property type="entry name" value="SUA5"/>
    <property type="match status" value="1"/>
</dbReference>
<dbReference type="InterPro" id="IPR017945">
    <property type="entry name" value="DHBP_synth_RibB-like_a/b_dom"/>
</dbReference>
<comment type="catalytic activity">
    <reaction evidence="11">
        <text>L-threonine + hydrogencarbonate + ATP = L-threonylcarbamoyladenylate + diphosphate + H2O</text>
        <dbReference type="Rhea" id="RHEA:36407"/>
        <dbReference type="ChEBI" id="CHEBI:15377"/>
        <dbReference type="ChEBI" id="CHEBI:17544"/>
        <dbReference type="ChEBI" id="CHEBI:30616"/>
        <dbReference type="ChEBI" id="CHEBI:33019"/>
        <dbReference type="ChEBI" id="CHEBI:57926"/>
        <dbReference type="ChEBI" id="CHEBI:73682"/>
        <dbReference type="EC" id="2.7.7.87"/>
    </reaction>
</comment>
<evidence type="ECO:0000256" key="4">
    <source>
        <dbReference type="ARBA" id="ARBA00022490"/>
    </source>
</evidence>
<evidence type="ECO:0000256" key="1">
    <source>
        <dbReference type="ARBA" id="ARBA00004496"/>
    </source>
</evidence>
<dbReference type="GO" id="GO:0008033">
    <property type="term" value="P:tRNA processing"/>
    <property type="evidence" value="ECO:0007669"/>
    <property type="project" value="UniProtKB-KW"/>
</dbReference>
<comment type="subcellular location">
    <subcellularLocation>
        <location evidence="1">Cytoplasm</location>
    </subcellularLocation>
</comment>
<organism evidence="13 14">
    <name type="scientific">Candidatus Magasanikbacteria bacterium RIFCSPHIGHO2_01_FULL_33_34</name>
    <dbReference type="NCBI Taxonomy" id="1798671"/>
    <lineage>
        <taxon>Bacteria</taxon>
        <taxon>Candidatus Magasanikiibacteriota</taxon>
    </lineage>
</organism>
<keyword evidence="4" id="KW-0963">Cytoplasm</keyword>
<evidence type="ECO:0000256" key="5">
    <source>
        <dbReference type="ARBA" id="ARBA00022679"/>
    </source>
</evidence>
<dbReference type="GO" id="GO:0005737">
    <property type="term" value="C:cytoplasm"/>
    <property type="evidence" value="ECO:0007669"/>
    <property type="project" value="UniProtKB-SubCell"/>
</dbReference>
<dbReference type="Gene3D" id="3.90.870.10">
    <property type="entry name" value="DHBP synthase"/>
    <property type="match status" value="1"/>
</dbReference>
<evidence type="ECO:0000256" key="2">
    <source>
        <dbReference type="ARBA" id="ARBA00007663"/>
    </source>
</evidence>
<dbReference type="NCBIfam" id="TIGR00057">
    <property type="entry name" value="L-threonylcarbamoyladenylate synthase"/>
    <property type="match status" value="1"/>
</dbReference>
<dbReference type="PROSITE" id="PS51163">
    <property type="entry name" value="YRDC"/>
    <property type="match status" value="1"/>
</dbReference>
<comment type="caution">
    <text evidence="13">The sequence shown here is derived from an EMBL/GenBank/DDBJ whole genome shotgun (WGS) entry which is preliminary data.</text>
</comment>
<keyword evidence="5" id="KW-0808">Transferase</keyword>
<dbReference type="GO" id="GO:0000049">
    <property type="term" value="F:tRNA binding"/>
    <property type="evidence" value="ECO:0007669"/>
    <property type="project" value="TreeGrafter"/>
</dbReference>
<evidence type="ECO:0000313" key="13">
    <source>
        <dbReference type="EMBL" id="OGH59782.1"/>
    </source>
</evidence>
<evidence type="ECO:0000256" key="11">
    <source>
        <dbReference type="ARBA" id="ARBA00048366"/>
    </source>
</evidence>
<evidence type="ECO:0000256" key="7">
    <source>
        <dbReference type="ARBA" id="ARBA00022695"/>
    </source>
</evidence>
<dbReference type="InterPro" id="IPR050156">
    <property type="entry name" value="TC-AMP_synthase_SUA5"/>
</dbReference>
<evidence type="ECO:0000259" key="12">
    <source>
        <dbReference type="PROSITE" id="PS51163"/>
    </source>
</evidence>
<evidence type="ECO:0000256" key="10">
    <source>
        <dbReference type="ARBA" id="ARBA00029774"/>
    </source>
</evidence>
<evidence type="ECO:0000256" key="6">
    <source>
        <dbReference type="ARBA" id="ARBA00022694"/>
    </source>
</evidence>
<gene>
    <name evidence="13" type="ORF">A2725_02070</name>
</gene>
<dbReference type="AlphaFoldDB" id="A0A1F6LK60"/>